<reference evidence="1 2" key="1">
    <citation type="journal article" date="2021" name="Commun. Biol.">
        <title>The genome of Shorea leprosula (Dipterocarpaceae) highlights the ecological relevance of drought in aseasonal tropical rainforests.</title>
        <authorList>
            <person name="Ng K.K.S."/>
            <person name="Kobayashi M.J."/>
            <person name="Fawcett J.A."/>
            <person name="Hatakeyama M."/>
            <person name="Paape T."/>
            <person name="Ng C.H."/>
            <person name="Ang C.C."/>
            <person name="Tnah L.H."/>
            <person name="Lee C.T."/>
            <person name="Nishiyama T."/>
            <person name="Sese J."/>
            <person name="O'Brien M.J."/>
            <person name="Copetti D."/>
            <person name="Mohd Noor M.I."/>
            <person name="Ong R.C."/>
            <person name="Putra M."/>
            <person name="Sireger I.Z."/>
            <person name="Indrioko S."/>
            <person name="Kosugi Y."/>
            <person name="Izuno A."/>
            <person name="Isagi Y."/>
            <person name="Lee S.L."/>
            <person name="Shimizu K.K."/>
        </authorList>
    </citation>
    <scope>NUCLEOTIDE SEQUENCE [LARGE SCALE GENOMIC DNA]</scope>
    <source>
        <strain evidence="1">214</strain>
    </source>
</reference>
<organism evidence="1 2">
    <name type="scientific">Rubroshorea leprosula</name>
    <dbReference type="NCBI Taxonomy" id="152421"/>
    <lineage>
        <taxon>Eukaryota</taxon>
        <taxon>Viridiplantae</taxon>
        <taxon>Streptophyta</taxon>
        <taxon>Embryophyta</taxon>
        <taxon>Tracheophyta</taxon>
        <taxon>Spermatophyta</taxon>
        <taxon>Magnoliopsida</taxon>
        <taxon>eudicotyledons</taxon>
        <taxon>Gunneridae</taxon>
        <taxon>Pentapetalae</taxon>
        <taxon>rosids</taxon>
        <taxon>malvids</taxon>
        <taxon>Malvales</taxon>
        <taxon>Dipterocarpaceae</taxon>
        <taxon>Rubroshorea</taxon>
    </lineage>
</organism>
<evidence type="ECO:0000313" key="1">
    <source>
        <dbReference type="EMBL" id="GKV19302.1"/>
    </source>
</evidence>
<comment type="caution">
    <text evidence="1">The sequence shown here is derived from an EMBL/GenBank/DDBJ whole genome shotgun (WGS) entry which is preliminary data.</text>
</comment>
<keyword evidence="2" id="KW-1185">Reference proteome</keyword>
<dbReference type="EMBL" id="BPVZ01000052">
    <property type="protein sequence ID" value="GKV19302.1"/>
    <property type="molecule type" value="Genomic_DNA"/>
</dbReference>
<sequence length="58" mass="6330">MLCGCGLMCTKKLERRTRRLRICPATSDARNARRSEEKMIGDTKGGCAAIRKDDGDGG</sequence>
<evidence type="ECO:0000313" key="2">
    <source>
        <dbReference type="Proteomes" id="UP001054252"/>
    </source>
</evidence>
<protein>
    <submittedName>
        <fullName evidence="1">Uncharacterized protein</fullName>
    </submittedName>
</protein>
<gene>
    <name evidence="1" type="ORF">SLEP1_g29585</name>
</gene>
<accession>A0AAV5JZV3</accession>
<dbReference type="AlphaFoldDB" id="A0AAV5JZV3"/>
<dbReference type="Proteomes" id="UP001054252">
    <property type="component" value="Unassembled WGS sequence"/>
</dbReference>
<proteinExistence type="predicted"/>
<name>A0AAV5JZV3_9ROSI</name>